<evidence type="ECO:0000313" key="7">
    <source>
        <dbReference type="EMBL" id="CAH2007101.1"/>
    </source>
</evidence>
<organism evidence="7 8">
    <name type="scientific">Acanthoscelides obtectus</name>
    <name type="common">Bean weevil</name>
    <name type="synonym">Bruchus obtectus</name>
    <dbReference type="NCBI Taxonomy" id="200917"/>
    <lineage>
        <taxon>Eukaryota</taxon>
        <taxon>Metazoa</taxon>
        <taxon>Ecdysozoa</taxon>
        <taxon>Arthropoda</taxon>
        <taxon>Hexapoda</taxon>
        <taxon>Insecta</taxon>
        <taxon>Pterygota</taxon>
        <taxon>Neoptera</taxon>
        <taxon>Endopterygota</taxon>
        <taxon>Coleoptera</taxon>
        <taxon>Polyphaga</taxon>
        <taxon>Cucujiformia</taxon>
        <taxon>Chrysomeloidea</taxon>
        <taxon>Chrysomelidae</taxon>
        <taxon>Bruchinae</taxon>
        <taxon>Bruchini</taxon>
        <taxon>Acanthoscelides</taxon>
    </lineage>
</organism>
<keyword evidence="2 4" id="KW-0863">Zinc-finger</keyword>
<dbReference type="Gene3D" id="1.10.10.1070">
    <property type="entry name" value="Zinc finger, BED domain-containing"/>
    <property type="match status" value="1"/>
</dbReference>
<evidence type="ECO:0000256" key="1">
    <source>
        <dbReference type="ARBA" id="ARBA00022723"/>
    </source>
</evidence>
<dbReference type="InterPro" id="IPR029526">
    <property type="entry name" value="PGBD"/>
</dbReference>
<evidence type="ECO:0000256" key="4">
    <source>
        <dbReference type="PROSITE-ProRule" id="PRU00027"/>
    </source>
</evidence>
<dbReference type="GO" id="GO:0008270">
    <property type="term" value="F:zinc ion binding"/>
    <property type="evidence" value="ECO:0007669"/>
    <property type="project" value="UniProtKB-KW"/>
</dbReference>
<feature type="compositionally biased region" description="Polar residues" evidence="5">
    <location>
        <begin position="579"/>
        <end position="599"/>
    </location>
</feature>
<dbReference type="GO" id="GO:0003677">
    <property type="term" value="F:DNA binding"/>
    <property type="evidence" value="ECO:0007669"/>
    <property type="project" value="InterPro"/>
</dbReference>
<dbReference type="SUPFAM" id="SSF57667">
    <property type="entry name" value="beta-beta-alpha zinc fingers"/>
    <property type="match status" value="1"/>
</dbReference>
<name>A0A9P0Q5J1_ACAOB</name>
<evidence type="ECO:0000256" key="2">
    <source>
        <dbReference type="ARBA" id="ARBA00022771"/>
    </source>
</evidence>
<dbReference type="PANTHER" id="PTHR46599:SF3">
    <property type="entry name" value="PIGGYBAC TRANSPOSABLE ELEMENT-DERIVED PROTEIN 4"/>
    <property type="match status" value="1"/>
</dbReference>
<keyword evidence="3" id="KW-0862">Zinc</keyword>
<dbReference type="PROSITE" id="PS50808">
    <property type="entry name" value="ZF_BED"/>
    <property type="match status" value="1"/>
</dbReference>
<dbReference type="SUPFAM" id="SSF53098">
    <property type="entry name" value="Ribonuclease H-like"/>
    <property type="match status" value="1"/>
</dbReference>
<comment type="caution">
    <text evidence="7">The sequence shown here is derived from an EMBL/GenBank/DDBJ whole genome shotgun (WGS) entry which is preliminary data.</text>
</comment>
<dbReference type="InterPro" id="IPR036236">
    <property type="entry name" value="Znf_C2H2_sf"/>
</dbReference>
<dbReference type="SUPFAM" id="SSF140996">
    <property type="entry name" value="Hermes dimerisation domain"/>
    <property type="match status" value="1"/>
</dbReference>
<dbReference type="Pfam" id="PF02892">
    <property type="entry name" value="zf-BED"/>
    <property type="match status" value="1"/>
</dbReference>
<dbReference type="AlphaFoldDB" id="A0A9P0Q5J1"/>
<sequence length="998" mass="113035">MDHVNVRNRTKQLILLSKLQKCDENDESSEDEPSIYGSSDSVVDPNYSPSEDSVSSELDNVPTTSNTDKKKTLPNAQSPPEVSNIGSNLVEQSSSSDSEENQSNVVQVAGWTIPQGHHLVFPKNFVQDQGICPEIAAALQGGTPYDFFSLFLDNEILDLMVEQTNLYATQVICSANDVPHSSRLHKWSPTDRQEMQRFLGLVGYMGLVRMPTVRHYWSRKPLFRNEFISSVMSRNRFELLLQLWHFSDNQICPEGDRLYKVQPLIDKLVKKFQTSYTPGSTVCVDESLVPFRGRLVFKQYIPLKTHKYGIKVFKLCSSEGYTYNMKVYCGKEKDAGASVPTNIVLSLAENLLDSGRTIVTDNYYTSLDLANKLLDRQTHLIGTLRSNRRGNPKEVTQKKLQRGEIVARENERGICVMKWRDKRDVLLLSTKHTDVMQDIQIRNETKSKPLAIIDYNKGKSSIDLSDQMASYNSALRKTIKWYRKLAIEVLEHGANVQEENCKSLSLDKSVDLLSTTPKAMPRKSKVGRKKRLSAILTDTPIKSALEEEERTRQREKMWEQLKETNQKSLLESNERNLGLPSTSSSQAGNVVPTYPSQPGASKYSDVLKKPVKNDSSVLIIKSSSEVANSNRIMDEVTSPINPGYFEIIFACRSKRDTMAPILRKKSSELWQFFQPIDESFAICNMCKCKFSYKTSTSNLKKHINKRHPTITLKSTITASESDTHIYRSKTDNGESMESAVDNHPSTSKQMIACQANAPIRITQTKVDSFSNILQTKISARQKNKIDRKLLYLCVKDLQPFSIVADTGFREFVAALNPSYQLPERRIISKTLIPALNEECLTNTKNLISTGKTFCVTTDGWTSTNNTNTSYVAVTAHFLNKEFNLISVLLECSAFEKGHTAENLAAFLLKAATKWDIQDKIVFAVSDNAANIQKALQLVKWKNMRCTHAQPYGQGWIKKRKDHIDFRKSSRNSTLLQEKYNFEQQTPEVSRKHGNRNSS</sequence>
<evidence type="ECO:0000256" key="5">
    <source>
        <dbReference type="SAM" id="MobiDB-lite"/>
    </source>
</evidence>
<dbReference type="SMART" id="SM00614">
    <property type="entry name" value="ZnF_BED"/>
    <property type="match status" value="1"/>
</dbReference>
<feature type="domain" description="BED-type" evidence="6">
    <location>
        <begin position="664"/>
        <end position="714"/>
    </location>
</feature>
<dbReference type="Pfam" id="PF13843">
    <property type="entry name" value="DDE_Tnp_1_7"/>
    <property type="match status" value="1"/>
</dbReference>
<evidence type="ECO:0000256" key="3">
    <source>
        <dbReference type="ARBA" id="ARBA00022833"/>
    </source>
</evidence>
<accession>A0A9P0Q5J1</accession>
<dbReference type="EMBL" id="CAKOFQ010007733">
    <property type="protein sequence ID" value="CAH2007101.1"/>
    <property type="molecule type" value="Genomic_DNA"/>
</dbReference>
<gene>
    <name evidence="7" type="ORF">ACAOBT_LOCUS29479</name>
</gene>
<feature type="region of interest" description="Disordered" evidence="5">
    <location>
        <begin position="569"/>
        <end position="604"/>
    </location>
</feature>
<reference evidence="7" key="1">
    <citation type="submission" date="2022-03" db="EMBL/GenBank/DDBJ databases">
        <authorList>
            <person name="Sayadi A."/>
        </authorList>
    </citation>
    <scope>NUCLEOTIDE SEQUENCE</scope>
</reference>
<dbReference type="OrthoDB" id="6602143at2759"/>
<feature type="compositionally biased region" description="Polar residues" evidence="5">
    <location>
        <begin position="74"/>
        <end position="86"/>
    </location>
</feature>
<dbReference type="InterPro" id="IPR003656">
    <property type="entry name" value="Znf_BED"/>
</dbReference>
<keyword evidence="1" id="KW-0479">Metal-binding</keyword>
<dbReference type="InterPro" id="IPR012337">
    <property type="entry name" value="RNaseH-like_sf"/>
</dbReference>
<feature type="compositionally biased region" description="Low complexity" evidence="5">
    <location>
        <begin position="87"/>
        <end position="103"/>
    </location>
</feature>
<evidence type="ECO:0000259" key="6">
    <source>
        <dbReference type="PROSITE" id="PS50808"/>
    </source>
</evidence>
<dbReference type="PANTHER" id="PTHR46599">
    <property type="entry name" value="PIGGYBAC TRANSPOSABLE ELEMENT-DERIVED PROTEIN 4"/>
    <property type="match status" value="1"/>
</dbReference>
<proteinExistence type="predicted"/>
<keyword evidence="8" id="KW-1185">Reference proteome</keyword>
<feature type="region of interest" description="Disordered" evidence="5">
    <location>
        <begin position="19"/>
        <end position="103"/>
    </location>
</feature>
<feature type="compositionally biased region" description="Acidic residues" evidence="5">
    <location>
        <begin position="24"/>
        <end position="33"/>
    </location>
</feature>
<evidence type="ECO:0000313" key="8">
    <source>
        <dbReference type="Proteomes" id="UP001152888"/>
    </source>
</evidence>
<feature type="compositionally biased region" description="Polar residues" evidence="5">
    <location>
        <begin position="36"/>
        <end position="66"/>
    </location>
</feature>
<protein>
    <recommendedName>
        <fullName evidence="6">BED-type domain-containing protein</fullName>
    </recommendedName>
</protein>
<dbReference type="Proteomes" id="UP001152888">
    <property type="component" value="Unassembled WGS sequence"/>
</dbReference>